<evidence type="ECO:0000313" key="6">
    <source>
        <dbReference type="EMBL" id="SVC52796.1"/>
    </source>
</evidence>
<dbReference type="GO" id="GO:0016020">
    <property type="term" value="C:membrane"/>
    <property type="evidence" value="ECO:0007669"/>
    <property type="project" value="UniProtKB-SubCell"/>
</dbReference>
<keyword evidence="3" id="KW-1133">Transmembrane helix</keyword>
<organism evidence="6">
    <name type="scientific">marine metagenome</name>
    <dbReference type="NCBI Taxonomy" id="408172"/>
    <lineage>
        <taxon>unclassified sequences</taxon>
        <taxon>metagenomes</taxon>
        <taxon>ecological metagenomes</taxon>
    </lineage>
</organism>
<protein>
    <recommendedName>
        <fullName evidence="7">GTPase domain-containing protein</fullName>
    </recommendedName>
</protein>
<evidence type="ECO:0000256" key="3">
    <source>
        <dbReference type="ARBA" id="ARBA00022989"/>
    </source>
</evidence>
<reference evidence="6" key="1">
    <citation type="submission" date="2018-05" db="EMBL/GenBank/DDBJ databases">
        <authorList>
            <person name="Lanie J.A."/>
            <person name="Ng W.-L."/>
            <person name="Kazmierczak K.M."/>
            <person name="Andrzejewski T.M."/>
            <person name="Davidsen T.M."/>
            <person name="Wayne K.J."/>
            <person name="Tettelin H."/>
            <person name="Glass J.I."/>
            <person name="Rusch D."/>
            <person name="Podicherti R."/>
            <person name="Tsui H.-C.T."/>
            <person name="Winkler M.E."/>
        </authorList>
    </citation>
    <scope>NUCLEOTIDE SEQUENCE</scope>
</reference>
<dbReference type="InterPro" id="IPR021147">
    <property type="entry name" value="DUF697"/>
</dbReference>
<evidence type="ECO:0008006" key="7">
    <source>
        <dbReference type="Google" id="ProtNLM"/>
    </source>
</evidence>
<dbReference type="EMBL" id="UINC01096150">
    <property type="protein sequence ID" value="SVC52796.1"/>
    <property type="molecule type" value="Genomic_DNA"/>
</dbReference>
<keyword evidence="2" id="KW-0812">Transmembrane</keyword>
<keyword evidence="4" id="KW-0472">Membrane</keyword>
<evidence type="ECO:0000256" key="1">
    <source>
        <dbReference type="ARBA" id="ARBA00004141"/>
    </source>
</evidence>
<gene>
    <name evidence="6" type="ORF">METZ01_LOCUS305650</name>
</gene>
<evidence type="ECO:0000256" key="5">
    <source>
        <dbReference type="SAM" id="MobiDB-lite"/>
    </source>
</evidence>
<proteinExistence type="predicted"/>
<comment type="subcellular location">
    <subcellularLocation>
        <location evidence="1">Membrane</location>
        <topology evidence="1">Multi-pass membrane protein</topology>
    </subcellularLocation>
</comment>
<feature type="region of interest" description="Disordered" evidence="5">
    <location>
        <begin position="1"/>
        <end position="20"/>
    </location>
</feature>
<dbReference type="Pfam" id="PF05128">
    <property type="entry name" value="DUF697"/>
    <property type="match status" value="1"/>
</dbReference>
<evidence type="ECO:0000256" key="2">
    <source>
        <dbReference type="ARBA" id="ARBA00022692"/>
    </source>
</evidence>
<dbReference type="AlphaFoldDB" id="A0A382MVK0"/>
<accession>A0A382MVK0</accession>
<evidence type="ECO:0000256" key="4">
    <source>
        <dbReference type="ARBA" id="ARBA00023136"/>
    </source>
</evidence>
<sequence>MSKTEQQTSDQDKAAKTKMPSKVIKQHVTMAIGGGLIPVPYADMAAVTAVQIKMLHALAKMYDVPFKKTLAKTVTASLFGSIIPRYLGHSSIGSLLKAIPVVGTYSGSIVMSTFSGASTYALGRVFSEHFASGGNFLDIDPHKVSDFFKKAYEEGKNLAN</sequence>
<name>A0A382MVK0_9ZZZZ</name>